<protein>
    <submittedName>
        <fullName evidence="1">Uncharacterized protein</fullName>
    </submittedName>
</protein>
<evidence type="ECO:0000313" key="2">
    <source>
        <dbReference type="Proteomes" id="UP000005446"/>
    </source>
</evidence>
<keyword evidence="2" id="KW-1185">Reference proteome</keyword>
<dbReference type="AlphaFoldDB" id="H0EKG5"/>
<organism evidence="1 2">
    <name type="scientific">Glarea lozoyensis (strain ATCC 74030 / MF5533)</name>
    <dbReference type="NCBI Taxonomy" id="1104152"/>
    <lineage>
        <taxon>Eukaryota</taxon>
        <taxon>Fungi</taxon>
        <taxon>Dikarya</taxon>
        <taxon>Ascomycota</taxon>
        <taxon>Pezizomycotina</taxon>
        <taxon>Leotiomycetes</taxon>
        <taxon>Helotiales</taxon>
        <taxon>Helotiaceae</taxon>
        <taxon>Glarea</taxon>
    </lineage>
</organism>
<accession>H0EKG5</accession>
<proteinExistence type="predicted"/>
<dbReference type="InParanoid" id="H0EKG5"/>
<reference evidence="1 2" key="1">
    <citation type="journal article" date="2012" name="Eukaryot. Cell">
        <title>Genome sequence of the fungus Glarea lozoyensis: the first genome sequence of a species from the Helotiaceae family.</title>
        <authorList>
            <person name="Youssar L."/>
            <person name="Gruening B.A."/>
            <person name="Erxleben A."/>
            <person name="Guenther S."/>
            <person name="Huettel W."/>
        </authorList>
    </citation>
    <scope>NUCLEOTIDE SEQUENCE [LARGE SCALE GENOMIC DNA]</scope>
    <source>
        <strain evidence="2">ATCC 74030 / MF5533</strain>
    </source>
</reference>
<dbReference type="EMBL" id="AGUE01000068">
    <property type="protein sequence ID" value="EHL00991.1"/>
    <property type="molecule type" value="Genomic_DNA"/>
</dbReference>
<sequence length="142" mass="16668">MTILPIQHAPRQPLLIPRLPIRPHRLRMSRPITLQNIRGVDCFFFILFYIKHQHTPFATKPTRLLRHHITHFPAISQREIGVLRGGVLLTKRSIRIRIPQIIRLLNRRLVRDYRKWFLSGRGVGVVDCVAALRDIVCFGIFL</sequence>
<gene>
    <name evidence="1" type="ORF">M7I_3063</name>
</gene>
<dbReference type="Proteomes" id="UP000005446">
    <property type="component" value="Unassembled WGS sequence"/>
</dbReference>
<dbReference type="HOGENOM" id="CLU_1815984_0_0_1"/>
<comment type="caution">
    <text evidence="1">The sequence shown here is derived from an EMBL/GenBank/DDBJ whole genome shotgun (WGS) entry which is preliminary data.</text>
</comment>
<evidence type="ECO:0000313" key="1">
    <source>
        <dbReference type="EMBL" id="EHL00991.1"/>
    </source>
</evidence>
<name>H0EKG5_GLAL7</name>